<dbReference type="EMBL" id="FNFK01000001">
    <property type="protein sequence ID" value="SDJ64365.1"/>
    <property type="molecule type" value="Genomic_DNA"/>
</dbReference>
<keyword evidence="2" id="KW-1185">Reference proteome</keyword>
<evidence type="ECO:0000313" key="2">
    <source>
        <dbReference type="Proteomes" id="UP000199433"/>
    </source>
</evidence>
<dbReference type="AlphaFoldDB" id="A0A1G8VGC4"/>
<name>A0A1G8VGC4_9LACT</name>
<protein>
    <submittedName>
        <fullName evidence="1">Uncharacterized protein</fullName>
    </submittedName>
</protein>
<evidence type="ECO:0000313" key="1">
    <source>
        <dbReference type="EMBL" id="SDJ64365.1"/>
    </source>
</evidence>
<reference evidence="2" key="1">
    <citation type="submission" date="2016-10" db="EMBL/GenBank/DDBJ databases">
        <authorList>
            <person name="Varghese N."/>
            <person name="Submissions S."/>
        </authorList>
    </citation>
    <scope>NUCLEOTIDE SEQUENCE [LARGE SCALE GENOMIC DNA]</scope>
    <source>
        <strain evidence="2">DSM 19181</strain>
    </source>
</reference>
<accession>A0A1G8VGC4</accession>
<dbReference type="Proteomes" id="UP000199433">
    <property type="component" value="Unassembled WGS sequence"/>
</dbReference>
<sequence length="46" mass="5240">MSKQFKKTIGNGNKVVYSLNSDGESFDKNTIVDSWKNSYSEKETSF</sequence>
<gene>
    <name evidence="1" type="ORF">SAMN04488098_1001144</name>
</gene>
<proteinExistence type="predicted"/>
<organism evidence="1 2">
    <name type="scientific">Alkalibacterium thalassium</name>
    <dbReference type="NCBI Taxonomy" id="426701"/>
    <lineage>
        <taxon>Bacteria</taxon>
        <taxon>Bacillati</taxon>
        <taxon>Bacillota</taxon>
        <taxon>Bacilli</taxon>
        <taxon>Lactobacillales</taxon>
        <taxon>Carnobacteriaceae</taxon>
        <taxon>Alkalibacterium</taxon>
    </lineage>
</organism>
<dbReference type="STRING" id="426701.SAMN04488098_1001144"/>